<proteinExistence type="predicted"/>
<evidence type="ECO:0000313" key="2">
    <source>
        <dbReference type="EMBL" id="EWS72169.1"/>
    </source>
</evidence>
<sequence length="497" mass="57050">MQGVNRSEIIQFNATNNNDISLIWSNKKYYTNLFSQTLFQDRNIIITDTDIVSINHCQFSNNIGIDGSCLKFQQINFNVTIQQSVFLNNIALANGGAIYISDSNNITIKKNTLFQNNTAQIGGAMRIQNTQQQIFIYKSSDTNSTKITLIYTGYMFEQNKNDLILQNIKSGVFSLNCFSFNNLQVTGFPLSQISTAYLSITISQWQQNIEIPFTLIFRNCIKGEVYEMISSNLVNCVSCKYINNYICKKCPEGSQSCFQDKILLQKGYWRETNNSDQIFQCNQINPEICDSNNQNGCIEGHIGPLCETCDFFGNVWQGKSYAQGSQVYECNACRDEILQLLLAILLIVVLLVYLLSSTLIFIRQYVYNSTLTYIRILKILPYSNSCLLDQSTFIIKTLINYLQVSSILVNIDYKLIYSAINIGSQFVGQPISSIAVNSQCFYKYLGYELYNYNELKIRSLLFFLFLTQLYSLLCKYLSLQINWQQFLCCNEFNHKLQ</sequence>
<keyword evidence="1" id="KW-0472">Membrane</keyword>
<evidence type="ECO:0000256" key="1">
    <source>
        <dbReference type="SAM" id="Phobius"/>
    </source>
</evidence>
<dbReference type="PANTHER" id="PTHR11319:SF35">
    <property type="entry name" value="OUTER MEMBRANE PROTEIN PMPC-RELATED"/>
    <property type="match status" value="1"/>
</dbReference>
<protein>
    <submittedName>
        <fullName evidence="2">Transmembrane protein, putative</fullName>
    </submittedName>
</protein>
<dbReference type="GeneID" id="24440245"/>
<keyword evidence="1 2" id="KW-0812">Transmembrane</keyword>
<dbReference type="PANTHER" id="PTHR11319">
    <property type="entry name" value="G PROTEIN-COUPLED RECEPTOR-RELATED"/>
    <property type="match status" value="1"/>
</dbReference>
<feature type="transmembrane region" description="Helical" evidence="1">
    <location>
        <begin position="340"/>
        <end position="362"/>
    </location>
</feature>
<dbReference type="Proteomes" id="UP000009168">
    <property type="component" value="Unassembled WGS sequence"/>
</dbReference>
<dbReference type="InParanoid" id="W7XGS1"/>
<dbReference type="OrthoDB" id="293546at2759"/>
<evidence type="ECO:0000313" key="3">
    <source>
        <dbReference type="Proteomes" id="UP000009168"/>
    </source>
</evidence>
<organism evidence="2 3">
    <name type="scientific">Tetrahymena thermophila (strain SB210)</name>
    <dbReference type="NCBI Taxonomy" id="312017"/>
    <lineage>
        <taxon>Eukaryota</taxon>
        <taxon>Sar</taxon>
        <taxon>Alveolata</taxon>
        <taxon>Ciliophora</taxon>
        <taxon>Intramacronucleata</taxon>
        <taxon>Oligohymenophorea</taxon>
        <taxon>Hymenostomatida</taxon>
        <taxon>Tetrahymenina</taxon>
        <taxon>Tetrahymenidae</taxon>
        <taxon>Tetrahymena</taxon>
    </lineage>
</organism>
<accession>W7XGS1</accession>
<dbReference type="AlphaFoldDB" id="W7XGS1"/>
<dbReference type="RefSeq" id="XP_012655300.1">
    <property type="nucleotide sequence ID" value="XM_012799846.1"/>
</dbReference>
<reference evidence="2" key="2">
    <citation type="submission" date="2014-02" db="EMBL/GenBank/DDBJ databases">
        <title>Annotation update of Tetrahymena thermophila SB210.</title>
        <authorList>
            <person name="Bidwell S."/>
            <person name="Michalis H.M."/>
            <person name="Zafar N."/>
            <person name="Joardar V."/>
            <person name="Miao W."/>
            <person name="Russ C."/>
            <person name="Eisen J."/>
            <person name="Wu M."/>
            <person name="Wu D."/>
            <person name="Nierman W."/>
            <person name="Orias E."/>
            <person name="Delcher A."/>
            <person name="Salzberg S."/>
            <person name="Coyne R."/>
        </authorList>
    </citation>
    <scope>NUCLEOTIDE SEQUENCE</scope>
    <source>
        <strain evidence="2">SB210</strain>
    </source>
</reference>
<dbReference type="EMBL" id="GG662488">
    <property type="protein sequence ID" value="EWS72169.1"/>
    <property type="molecule type" value="Genomic_DNA"/>
</dbReference>
<reference evidence="2" key="1">
    <citation type="submission" date="2008-09" db="EMBL/GenBank/DDBJ databases">
        <authorList>
            <person name="Eisen J.A."/>
            <person name="Wu M."/>
            <person name="Wu D."/>
            <person name="Nierman W.C."/>
            <person name="Orias E."/>
            <person name="Delcher A.L."/>
            <person name="Salzberg S.L."/>
        </authorList>
    </citation>
    <scope>NUCLEOTIDE SEQUENCE</scope>
    <source>
        <strain evidence="2">SB210</strain>
    </source>
</reference>
<keyword evidence="3" id="KW-1185">Reference proteome</keyword>
<name>W7XGS1_TETTS</name>
<feature type="transmembrane region" description="Helical" evidence="1">
    <location>
        <begin position="460"/>
        <end position="479"/>
    </location>
</feature>
<dbReference type="KEGG" id="tet:TTHERM_000693179"/>
<gene>
    <name evidence="2" type="ORF">TTHERM_000693179</name>
</gene>
<keyword evidence="1" id="KW-1133">Transmembrane helix</keyword>